<dbReference type="RefSeq" id="WP_143608145.1">
    <property type="nucleotide sequence ID" value="NZ_JARAKF010000001.1"/>
</dbReference>
<dbReference type="PANTHER" id="PTHR43179">
    <property type="entry name" value="RHAMNOSYLTRANSFERASE WBBL"/>
    <property type="match status" value="1"/>
</dbReference>
<name>A0ABU3UTK7_9ACTN</name>
<protein>
    <submittedName>
        <fullName evidence="1">Glycosyltransferase</fullName>
        <ecNumber evidence="1">2.4.-.-</ecNumber>
    </submittedName>
</protein>
<dbReference type="SUPFAM" id="SSF53448">
    <property type="entry name" value="Nucleotide-diphospho-sugar transferases"/>
    <property type="match status" value="1"/>
</dbReference>
<dbReference type="PANTHER" id="PTHR43179:SF7">
    <property type="entry name" value="RHAMNOSYLTRANSFERASE WBBL"/>
    <property type="match status" value="1"/>
</dbReference>
<accession>A0ABU3UTK7</accession>
<comment type="caution">
    <text evidence="1">The sequence shown here is derived from an EMBL/GenBank/DDBJ whole genome shotgun (WGS) entry which is preliminary data.</text>
</comment>
<dbReference type="EC" id="2.4.-.-" evidence="1"/>
<dbReference type="Gene3D" id="3.90.550.10">
    <property type="entry name" value="Spore Coat Polysaccharide Biosynthesis Protein SpsA, Chain A"/>
    <property type="match status" value="1"/>
</dbReference>
<keyword evidence="1" id="KW-0328">Glycosyltransferase</keyword>
<reference evidence="1 2" key="1">
    <citation type="submission" date="2023-02" db="EMBL/GenBank/DDBJ databases">
        <authorList>
            <person name="Maleckis M."/>
        </authorList>
    </citation>
    <scope>NUCLEOTIDE SEQUENCE [LARGE SCALE GENOMIC DNA]</scope>
    <source>
        <strain evidence="1 2">P8-A2</strain>
    </source>
</reference>
<evidence type="ECO:0000313" key="1">
    <source>
        <dbReference type="EMBL" id="MDU8997261.1"/>
    </source>
</evidence>
<dbReference type="GO" id="GO:0016757">
    <property type="term" value="F:glycosyltransferase activity"/>
    <property type="evidence" value="ECO:0007669"/>
    <property type="project" value="UniProtKB-KW"/>
</dbReference>
<keyword evidence="1" id="KW-0808">Transferase</keyword>
<proteinExistence type="predicted"/>
<sequence length="284" mass="31396">MAKLAVLMTCHNRREKTLNAISALSRQHGLPPGLDIAVHLVDAGSRDGTVDAVAAKFPDVDVVRVGDDVFWGGGMRIASRRSGRFTHQLWLNDDVILDDEALAMLLGTSRGLADRALVVGAMRSGDGTATTYSGLRRNRAPRTPRRMWSPLVEPDGTVQPLDVCHGNAVLVPEEVHRRIGNIDRQFPHTMGDFDYGLRARRAGIGVYLAPRHAGVCDRNPPDTGSREPGIGVREALRRQTSVRELPVRPWSTYCLRHLWPWAPLMLLSPYIKTAVRATCARYQS</sequence>
<dbReference type="EMBL" id="JARAKF010000001">
    <property type="protein sequence ID" value="MDU8997261.1"/>
    <property type="molecule type" value="Genomic_DNA"/>
</dbReference>
<keyword evidence="2" id="KW-1185">Reference proteome</keyword>
<dbReference type="Proteomes" id="UP001257627">
    <property type="component" value="Unassembled WGS sequence"/>
</dbReference>
<dbReference type="InterPro" id="IPR029044">
    <property type="entry name" value="Nucleotide-diphossugar_trans"/>
</dbReference>
<organism evidence="1 2">
    <name type="scientific">Streptomyces mirabilis</name>
    <dbReference type="NCBI Taxonomy" id="68239"/>
    <lineage>
        <taxon>Bacteria</taxon>
        <taxon>Bacillati</taxon>
        <taxon>Actinomycetota</taxon>
        <taxon>Actinomycetes</taxon>
        <taxon>Kitasatosporales</taxon>
        <taxon>Streptomycetaceae</taxon>
        <taxon>Streptomyces</taxon>
    </lineage>
</organism>
<evidence type="ECO:0000313" key="2">
    <source>
        <dbReference type="Proteomes" id="UP001257627"/>
    </source>
</evidence>
<dbReference type="Pfam" id="PF13641">
    <property type="entry name" value="Glyco_tranf_2_3"/>
    <property type="match status" value="1"/>
</dbReference>
<gene>
    <name evidence="1" type="ORF">PU648_33950</name>
</gene>